<keyword evidence="3" id="KW-1185">Reference proteome</keyword>
<dbReference type="AlphaFoldDB" id="T1ETE1"/>
<protein>
    <submittedName>
        <fullName evidence="1 2">Uncharacterized protein</fullName>
    </submittedName>
</protein>
<evidence type="ECO:0000313" key="2">
    <source>
        <dbReference type="EnsemblMetazoa" id="HelroP162939"/>
    </source>
</evidence>
<proteinExistence type="predicted"/>
<dbReference type="EnsemblMetazoa" id="HelroT162939">
    <property type="protein sequence ID" value="HelroP162939"/>
    <property type="gene ID" value="HelroG162939"/>
</dbReference>
<dbReference type="InParanoid" id="T1ETE1"/>
<dbReference type="RefSeq" id="XP_009023236.1">
    <property type="nucleotide sequence ID" value="XM_009024988.1"/>
</dbReference>
<reference evidence="1 3" key="2">
    <citation type="journal article" date="2013" name="Nature">
        <title>Insights into bilaterian evolution from three spiralian genomes.</title>
        <authorList>
            <person name="Simakov O."/>
            <person name="Marletaz F."/>
            <person name="Cho S.J."/>
            <person name="Edsinger-Gonzales E."/>
            <person name="Havlak P."/>
            <person name="Hellsten U."/>
            <person name="Kuo D.H."/>
            <person name="Larsson T."/>
            <person name="Lv J."/>
            <person name="Arendt D."/>
            <person name="Savage R."/>
            <person name="Osoegawa K."/>
            <person name="de Jong P."/>
            <person name="Grimwood J."/>
            <person name="Chapman J.A."/>
            <person name="Shapiro H."/>
            <person name="Aerts A."/>
            <person name="Otillar R.P."/>
            <person name="Terry A.Y."/>
            <person name="Boore J.L."/>
            <person name="Grigoriev I.V."/>
            <person name="Lindberg D.R."/>
            <person name="Seaver E.C."/>
            <person name="Weisblat D.A."/>
            <person name="Putnam N.H."/>
            <person name="Rokhsar D.S."/>
        </authorList>
    </citation>
    <scope>NUCLEOTIDE SEQUENCE</scope>
</reference>
<dbReference type="HOGENOM" id="CLU_2017707_0_0_1"/>
<name>T1ETE1_HELRO</name>
<reference evidence="3" key="1">
    <citation type="submission" date="2012-12" db="EMBL/GenBank/DDBJ databases">
        <authorList>
            <person name="Hellsten U."/>
            <person name="Grimwood J."/>
            <person name="Chapman J.A."/>
            <person name="Shapiro H."/>
            <person name="Aerts A."/>
            <person name="Otillar R.P."/>
            <person name="Terry A.Y."/>
            <person name="Boore J.L."/>
            <person name="Simakov O."/>
            <person name="Marletaz F."/>
            <person name="Cho S.-J."/>
            <person name="Edsinger-Gonzales E."/>
            <person name="Havlak P."/>
            <person name="Kuo D.-H."/>
            <person name="Larsson T."/>
            <person name="Lv J."/>
            <person name="Arendt D."/>
            <person name="Savage R."/>
            <person name="Osoegawa K."/>
            <person name="de Jong P."/>
            <person name="Lindberg D.R."/>
            <person name="Seaver E.C."/>
            <person name="Weisblat D.A."/>
            <person name="Putnam N.H."/>
            <person name="Grigoriev I.V."/>
            <person name="Rokhsar D.S."/>
        </authorList>
    </citation>
    <scope>NUCLEOTIDE SEQUENCE</scope>
</reference>
<dbReference type="GeneID" id="20199841"/>
<dbReference type="EMBL" id="AMQM01001231">
    <property type="status" value="NOT_ANNOTATED_CDS"/>
    <property type="molecule type" value="Genomic_DNA"/>
</dbReference>
<dbReference type="EMBL" id="KB097143">
    <property type="protein sequence ID" value="ESN99392.1"/>
    <property type="molecule type" value="Genomic_DNA"/>
</dbReference>
<gene>
    <name evidence="2" type="primary">20199841</name>
    <name evidence="1" type="ORF">HELRODRAFT_162939</name>
</gene>
<dbReference type="Proteomes" id="UP000015101">
    <property type="component" value="Unassembled WGS sequence"/>
</dbReference>
<evidence type="ECO:0000313" key="3">
    <source>
        <dbReference type="Proteomes" id="UP000015101"/>
    </source>
</evidence>
<reference evidence="2" key="3">
    <citation type="submission" date="2015-06" db="UniProtKB">
        <authorList>
            <consortium name="EnsemblMetazoa"/>
        </authorList>
    </citation>
    <scope>IDENTIFICATION</scope>
</reference>
<evidence type="ECO:0000313" key="1">
    <source>
        <dbReference type="EMBL" id="ESN99392.1"/>
    </source>
</evidence>
<dbReference type="KEGG" id="hro:HELRODRAFT_162939"/>
<sequence>MLKIFEVITSVLRESKVTILVSESTSAQQSVEDNYTQPANILTRQQQRLRFSQRLLDTSVIIFASSAQTEKDLSSVGLTVTDARSSLYAWKDEKLELIRWGCRASIIHKILIKSNLHSLWNSD</sequence>
<organism evidence="2 3">
    <name type="scientific">Helobdella robusta</name>
    <name type="common">Californian leech</name>
    <dbReference type="NCBI Taxonomy" id="6412"/>
    <lineage>
        <taxon>Eukaryota</taxon>
        <taxon>Metazoa</taxon>
        <taxon>Spiralia</taxon>
        <taxon>Lophotrochozoa</taxon>
        <taxon>Annelida</taxon>
        <taxon>Clitellata</taxon>
        <taxon>Hirudinea</taxon>
        <taxon>Rhynchobdellida</taxon>
        <taxon>Glossiphoniidae</taxon>
        <taxon>Helobdella</taxon>
    </lineage>
</organism>
<dbReference type="CTD" id="20199841"/>
<accession>T1ETE1</accession>